<dbReference type="STRING" id="1806892.AZH43_17295"/>
<feature type="chain" id="PRO_5007592057" evidence="17">
    <location>
        <begin position="31"/>
        <end position="723"/>
    </location>
</feature>
<evidence type="ECO:0000256" key="5">
    <source>
        <dbReference type="ARBA" id="ARBA00022496"/>
    </source>
</evidence>
<dbReference type="PANTHER" id="PTHR32552">
    <property type="entry name" value="FERRICHROME IRON RECEPTOR-RELATED"/>
    <property type="match status" value="1"/>
</dbReference>
<feature type="signal peptide" evidence="17">
    <location>
        <begin position="1"/>
        <end position="30"/>
    </location>
</feature>
<dbReference type="GO" id="GO:0038023">
    <property type="term" value="F:signaling receptor activity"/>
    <property type="evidence" value="ECO:0007669"/>
    <property type="project" value="InterPro"/>
</dbReference>
<dbReference type="InterPro" id="IPR000531">
    <property type="entry name" value="Beta-barrel_TonB"/>
</dbReference>
<dbReference type="PROSITE" id="PS52016">
    <property type="entry name" value="TONB_DEPENDENT_REC_3"/>
    <property type="match status" value="1"/>
</dbReference>
<evidence type="ECO:0000256" key="11">
    <source>
        <dbReference type="ARBA" id="ARBA00023136"/>
    </source>
</evidence>
<dbReference type="EMBL" id="LUAW01000044">
    <property type="protein sequence ID" value="KYQ70814.1"/>
    <property type="molecule type" value="Genomic_DNA"/>
</dbReference>
<dbReference type="InterPro" id="IPR010105">
    <property type="entry name" value="TonB_sidphr_rcpt"/>
</dbReference>
<evidence type="ECO:0000256" key="9">
    <source>
        <dbReference type="ARBA" id="ARBA00023065"/>
    </source>
</evidence>
<dbReference type="CDD" id="cd01347">
    <property type="entry name" value="ligand_gated_channel"/>
    <property type="match status" value="1"/>
</dbReference>
<evidence type="ECO:0000256" key="1">
    <source>
        <dbReference type="ARBA" id="ARBA00004571"/>
    </source>
</evidence>
<dbReference type="Proteomes" id="UP000076276">
    <property type="component" value="Unassembled WGS sequence"/>
</dbReference>
<dbReference type="InterPro" id="IPR036942">
    <property type="entry name" value="Beta-barrel_TonB_sf"/>
</dbReference>
<keyword evidence="12 20" id="KW-0675">Receptor</keyword>
<keyword evidence="4 14" id="KW-1134">Transmembrane beta strand</keyword>
<keyword evidence="21" id="KW-1185">Reference proteome</keyword>
<dbReference type="OrthoDB" id="8732650at2"/>
<evidence type="ECO:0000256" key="7">
    <source>
        <dbReference type="ARBA" id="ARBA00022729"/>
    </source>
</evidence>
<accession>A0A151XYS5</accession>
<reference evidence="20 21" key="1">
    <citation type="submission" date="2016-03" db="EMBL/GenBank/DDBJ databases">
        <title>Acinetobacter genomospecies 28 strain ANC 4149.</title>
        <authorList>
            <person name="Radolfova-Krizova L."/>
            <person name="Nemec A."/>
        </authorList>
    </citation>
    <scope>NUCLEOTIDE SEQUENCE [LARGE SCALE GENOMIC DNA]</scope>
    <source>
        <strain evidence="20 21">ANC 4149</strain>
    </source>
</reference>
<comment type="similarity">
    <text evidence="2 14 16">Belongs to the TonB-dependent receptor family.</text>
</comment>
<dbReference type="PANTHER" id="PTHR32552:SF83">
    <property type="entry name" value="BLR3904 PROTEIN"/>
    <property type="match status" value="1"/>
</dbReference>
<feature type="domain" description="TonB-dependent receptor-like beta-barrel" evidence="18">
    <location>
        <begin position="235"/>
        <end position="689"/>
    </location>
</feature>
<evidence type="ECO:0000259" key="18">
    <source>
        <dbReference type="Pfam" id="PF00593"/>
    </source>
</evidence>
<dbReference type="GO" id="GO:0015891">
    <property type="term" value="P:siderophore transport"/>
    <property type="evidence" value="ECO:0007669"/>
    <property type="project" value="InterPro"/>
</dbReference>
<gene>
    <name evidence="20" type="ORF">AZH43_17295</name>
</gene>
<dbReference type="InterPro" id="IPR012910">
    <property type="entry name" value="Plug_dom"/>
</dbReference>
<proteinExistence type="inferred from homology"/>
<evidence type="ECO:0000256" key="6">
    <source>
        <dbReference type="ARBA" id="ARBA00022692"/>
    </source>
</evidence>
<keyword evidence="10 16" id="KW-0798">TonB box</keyword>
<evidence type="ECO:0000256" key="8">
    <source>
        <dbReference type="ARBA" id="ARBA00023004"/>
    </source>
</evidence>
<dbReference type="SUPFAM" id="SSF56935">
    <property type="entry name" value="Porins"/>
    <property type="match status" value="1"/>
</dbReference>
<dbReference type="GO" id="GO:0009279">
    <property type="term" value="C:cell outer membrane"/>
    <property type="evidence" value="ECO:0007669"/>
    <property type="project" value="UniProtKB-SubCell"/>
</dbReference>
<organism evidence="20 21">
    <name type="scientific">Acinetobacter pragensis</name>
    <dbReference type="NCBI Taxonomy" id="1806892"/>
    <lineage>
        <taxon>Bacteria</taxon>
        <taxon>Pseudomonadati</taxon>
        <taxon>Pseudomonadota</taxon>
        <taxon>Gammaproteobacteria</taxon>
        <taxon>Moraxellales</taxon>
        <taxon>Moraxellaceae</taxon>
        <taxon>Acinetobacter</taxon>
    </lineage>
</organism>
<dbReference type="GO" id="GO:0015344">
    <property type="term" value="F:siderophore uptake transmembrane transporter activity"/>
    <property type="evidence" value="ECO:0007669"/>
    <property type="project" value="TreeGrafter"/>
</dbReference>
<name>A0A151XYS5_9GAMM</name>
<dbReference type="AlphaFoldDB" id="A0A151XYS5"/>
<evidence type="ECO:0000256" key="17">
    <source>
        <dbReference type="SAM" id="SignalP"/>
    </source>
</evidence>
<keyword evidence="5" id="KW-0410">Iron transport</keyword>
<evidence type="ECO:0000256" key="10">
    <source>
        <dbReference type="ARBA" id="ARBA00023077"/>
    </source>
</evidence>
<evidence type="ECO:0000256" key="13">
    <source>
        <dbReference type="ARBA" id="ARBA00023237"/>
    </source>
</evidence>
<dbReference type="Gene3D" id="2.40.170.20">
    <property type="entry name" value="TonB-dependent receptor, beta-barrel domain"/>
    <property type="match status" value="1"/>
</dbReference>
<dbReference type="NCBIfam" id="TIGR01783">
    <property type="entry name" value="TonB-siderophor"/>
    <property type="match status" value="1"/>
</dbReference>
<evidence type="ECO:0000313" key="21">
    <source>
        <dbReference type="Proteomes" id="UP000076276"/>
    </source>
</evidence>
<dbReference type="Pfam" id="PF07715">
    <property type="entry name" value="Plug"/>
    <property type="match status" value="1"/>
</dbReference>
<keyword evidence="11 14" id="KW-0472">Membrane</keyword>
<dbReference type="InterPro" id="IPR037066">
    <property type="entry name" value="Plug_dom_sf"/>
</dbReference>
<evidence type="ECO:0000259" key="19">
    <source>
        <dbReference type="Pfam" id="PF07715"/>
    </source>
</evidence>
<dbReference type="Gene3D" id="2.170.130.10">
    <property type="entry name" value="TonB-dependent receptor, plug domain"/>
    <property type="match status" value="1"/>
</dbReference>
<evidence type="ECO:0000256" key="2">
    <source>
        <dbReference type="ARBA" id="ARBA00009810"/>
    </source>
</evidence>
<evidence type="ECO:0000256" key="4">
    <source>
        <dbReference type="ARBA" id="ARBA00022452"/>
    </source>
</evidence>
<keyword evidence="3 14" id="KW-0813">Transport</keyword>
<evidence type="ECO:0000256" key="12">
    <source>
        <dbReference type="ARBA" id="ARBA00023170"/>
    </source>
</evidence>
<dbReference type="InterPro" id="IPR039426">
    <property type="entry name" value="TonB-dep_rcpt-like"/>
</dbReference>
<dbReference type="PROSITE" id="PS01156">
    <property type="entry name" value="TONB_DEPENDENT_REC_2"/>
    <property type="match status" value="1"/>
</dbReference>
<keyword evidence="9" id="KW-0406">Ion transport</keyword>
<keyword evidence="6 14" id="KW-0812">Transmembrane</keyword>
<feature type="short sequence motif" description="TonB C-terminal box" evidence="15">
    <location>
        <begin position="706"/>
        <end position="723"/>
    </location>
</feature>
<dbReference type="RefSeq" id="WP_067671434.1">
    <property type="nucleotide sequence ID" value="NZ_CBCSIK010000011.1"/>
</dbReference>
<sequence>MTLQFKQNSLVLAVKAAVLSQLCLAPAAFAEDAVKKLETIVVTAPQDVGKDQSTVMLQGFGTGELKKAPASITLINSEMIEDQHARILADVVKNDASIGDSYAPIGYYSNFVSRGFTLDLGSSYLLNGNVIRGEQNLSLENKEQVEILKGISAIQSGMSTPGGVVNYVSKRPKDVKSVSLNADEYGQFSVAADVGGFAGSEQQLGYRFNLVDEQINSYVEHVGGKRYLGSAALDWKITDKSALQFDFETQRQQQRSVPGYQLLDGKVPQNVQADRLLAYQSWGKPVTIDSLNTSLKYSYALNGLWTANLIGAYSKAKVDDYSTFAWGCYSNVCQYSGLGNGFDASGNYDIYDYQNPNDTYVTSQLKAQLQGQWAWADTLHHLNFELAQTNKSRKRYGSVNEYIGFGNIYEDTVDFQPTEENVGPRHKALDSKQTALTVSDRIEFGPQWSALLGGKWIHLDENSFNKKSVKTRDTDLDKFLPQLALSYSPIEDATIYASYAKGLSDGRSAAWYAENGDDILAPIHSEQYELGYKQQIHQYLLTAALFDLRQDNQYTALNPADGLYYFIQEGKQHSRGLELGLSGHLTSRLAMNTTMALSRTRLEDVSNTAYAGHQMQNAPKFRAASFVTYDMPQIEGLTLMAGGRYSSSKFANREATAKVGGYSVFDAGTAYAFKWNKTDAELRFNLDNLLNKKYWRDVGESDGDGYMFLGAPRTANIALKLNF</sequence>
<comment type="subcellular location">
    <subcellularLocation>
        <location evidence="1 14">Cell outer membrane</location>
        <topology evidence="1 14">Multi-pass membrane protein</topology>
    </subcellularLocation>
</comment>
<comment type="caution">
    <text evidence="20">The sequence shown here is derived from an EMBL/GenBank/DDBJ whole genome shotgun (WGS) entry which is preliminary data.</text>
</comment>
<evidence type="ECO:0000256" key="15">
    <source>
        <dbReference type="PROSITE-ProRule" id="PRU10144"/>
    </source>
</evidence>
<keyword evidence="7 17" id="KW-0732">Signal</keyword>
<evidence type="ECO:0000313" key="20">
    <source>
        <dbReference type="EMBL" id="KYQ70814.1"/>
    </source>
</evidence>
<keyword evidence="13 14" id="KW-0998">Cell outer membrane</keyword>
<dbReference type="InterPro" id="IPR010917">
    <property type="entry name" value="TonB_rcpt_CS"/>
</dbReference>
<feature type="domain" description="TonB-dependent receptor plug" evidence="19">
    <location>
        <begin position="65"/>
        <end position="164"/>
    </location>
</feature>
<evidence type="ECO:0000256" key="14">
    <source>
        <dbReference type="PROSITE-ProRule" id="PRU01360"/>
    </source>
</evidence>
<evidence type="ECO:0000256" key="3">
    <source>
        <dbReference type="ARBA" id="ARBA00022448"/>
    </source>
</evidence>
<dbReference type="Pfam" id="PF00593">
    <property type="entry name" value="TonB_dep_Rec_b-barrel"/>
    <property type="match status" value="1"/>
</dbReference>
<protein>
    <submittedName>
        <fullName evidence="20">TonB-dependent receptor</fullName>
    </submittedName>
</protein>
<keyword evidence="8" id="KW-0408">Iron</keyword>
<evidence type="ECO:0000256" key="16">
    <source>
        <dbReference type="RuleBase" id="RU003357"/>
    </source>
</evidence>